<dbReference type="AlphaFoldDB" id="A0A2S9J1J7"/>
<gene>
    <name evidence="6" type="ORF">C5745_13680</name>
</gene>
<evidence type="ECO:0000259" key="5">
    <source>
        <dbReference type="PROSITE" id="PS50059"/>
    </source>
</evidence>
<comment type="similarity">
    <text evidence="4">Belongs to the FKBP-type PPIase family.</text>
</comment>
<comment type="catalytic activity">
    <reaction evidence="1 3 4">
        <text>[protein]-peptidylproline (omega=180) = [protein]-peptidylproline (omega=0)</text>
        <dbReference type="Rhea" id="RHEA:16237"/>
        <dbReference type="Rhea" id="RHEA-COMP:10747"/>
        <dbReference type="Rhea" id="RHEA-COMP:10748"/>
        <dbReference type="ChEBI" id="CHEBI:83833"/>
        <dbReference type="ChEBI" id="CHEBI:83834"/>
        <dbReference type="EC" id="5.2.1.8"/>
    </reaction>
</comment>
<name>A0A2S9J1J7_9SPHI</name>
<protein>
    <recommendedName>
        <fullName evidence="4">Peptidyl-prolyl cis-trans isomerase</fullName>
        <ecNumber evidence="4">5.2.1.8</ecNumber>
    </recommendedName>
</protein>
<proteinExistence type="inferred from homology"/>
<keyword evidence="3 4" id="KW-0413">Isomerase</keyword>
<organism evidence="6 7">
    <name type="scientific">Sphingobacterium haloxyli</name>
    <dbReference type="NCBI Taxonomy" id="2100533"/>
    <lineage>
        <taxon>Bacteria</taxon>
        <taxon>Pseudomonadati</taxon>
        <taxon>Bacteroidota</taxon>
        <taxon>Sphingobacteriia</taxon>
        <taxon>Sphingobacteriales</taxon>
        <taxon>Sphingobacteriaceae</taxon>
        <taxon>Sphingobacterium</taxon>
    </lineage>
</organism>
<dbReference type="EC" id="5.2.1.8" evidence="4"/>
<dbReference type="InterPro" id="IPR001179">
    <property type="entry name" value="PPIase_FKBP_dom"/>
</dbReference>
<reference evidence="6 7" key="1">
    <citation type="submission" date="2018-02" db="EMBL/GenBank/DDBJ databases">
        <title>The draft genome of Sphingobacterium sp. 5JN-11.</title>
        <authorList>
            <person name="Liu L."/>
            <person name="Li L."/>
            <person name="Liang L."/>
            <person name="Zhang X."/>
            <person name="Wang T."/>
        </authorList>
    </citation>
    <scope>NUCLEOTIDE SEQUENCE [LARGE SCALE GENOMIC DNA]</scope>
    <source>
        <strain evidence="6 7">5JN-11</strain>
    </source>
</reference>
<dbReference type="Proteomes" id="UP000239711">
    <property type="component" value="Unassembled WGS sequence"/>
</dbReference>
<dbReference type="Pfam" id="PF00254">
    <property type="entry name" value="FKBP_C"/>
    <property type="match status" value="1"/>
</dbReference>
<dbReference type="OrthoDB" id="669809at2"/>
<sequence>MNNLSKFLFLFAVATICITSCSKSDDNNNDWADEQRRRDSLNRVRIEALLEEQAPILKDFAEEHIPGAVLDDSTGIWFKIHEPGEEGSYTRWLVPSSMGGLALARPTVEVKYTGKLLTGEVFDETSEDDPKDKTRSFQIGNDNMGGGLIPAWNLAFYPKEIRLNGNDYKIGGLTEKGLQKGAAIELVAPSPYCYDNREQKNKEGEITIPADSPLHFYIEVVDIKDKN</sequence>
<dbReference type="PROSITE" id="PS50059">
    <property type="entry name" value="FKBP_PPIASE"/>
    <property type="match status" value="1"/>
</dbReference>
<keyword evidence="7" id="KW-1185">Reference proteome</keyword>
<dbReference type="RefSeq" id="WP_105717579.1">
    <property type="nucleotide sequence ID" value="NZ_PVBQ01000011.1"/>
</dbReference>
<evidence type="ECO:0000313" key="6">
    <source>
        <dbReference type="EMBL" id="PRD46657.1"/>
    </source>
</evidence>
<comment type="caution">
    <text evidence="6">The sequence shown here is derived from an EMBL/GenBank/DDBJ whole genome shotgun (WGS) entry which is preliminary data.</text>
</comment>
<dbReference type="GO" id="GO:0003755">
    <property type="term" value="F:peptidyl-prolyl cis-trans isomerase activity"/>
    <property type="evidence" value="ECO:0007669"/>
    <property type="project" value="UniProtKB-UniRule"/>
</dbReference>
<dbReference type="InterPro" id="IPR046357">
    <property type="entry name" value="PPIase_dom_sf"/>
</dbReference>
<dbReference type="Gene3D" id="3.10.50.40">
    <property type="match status" value="1"/>
</dbReference>
<evidence type="ECO:0000256" key="2">
    <source>
        <dbReference type="ARBA" id="ARBA00023110"/>
    </source>
</evidence>
<feature type="domain" description="PPIase FKBP-type" evidence="5">
    <location>
        <begin position="105"/>
        <end position="224"/>
    </location>
</feature>
<evidence type="ECO:0000256" key="4">
    <source>
        <dbReference type="RuleBase" id="RU003915"/>
    </source>
</evidence>
<evidence type="ECO:0000313" key="7">
    <source>
        <dbReference type="Proteomes" id="UP000239711"/>
    </source>
</evidence>
<evidence type="ECO:0000256" key="1">
    <source>
        <dbReference type="ARBA" id="ARBA00000971"/>
    </source>
</evidence>
<accession>A0A2S9J1J7</accession>
<dbReference type="EMBL" id="PVBQ01000011">
    <property type="protein sequence ID" value="PRD46657.1"/>
    <property type="molecule type" value="Genomic_DNA"/>
</dbReference>
<dbReference type="SUPFAM" id="SSF54534">
    <property type="entry name" value="FKBP-like"/>
    <property type="match status" value="1"/>
</dbReference>
<evidence type="ECO:0000256" key="3">
    <source>
        <dbReference type="PROSITE-ProRule" id="PRU00277"/>
    </source>
</evidence>
<keyword evidence="2 3" id="KW-0697">Rotamase</keyword>